<dbReference type="Proteomes" id="UP000199437">
    <property type="component" value="Unassembled WGS sequence"/>
</dbReference>
<reference evidence="3" key="1">
    <citation type="submission" date="2016-10" db="EMBL/GenBank/DDBJ databases">
        <authorList>
            <person name="Varghese N."/>
            <person name="Submissions S."/>
        </authorList>
    </citation>
    <scope>NUCLEOTIDE SEQUENCE [LARGE SCALE GENOMIC DNA]</scope>
    <source>
        <strain evidence="3">CGMCC 1.12402</strain>
    </source>
</reference>
<evidence type="ECO:0000313" key="2">
    <source>
        <dbReference type="EMBL" id="SEV88648.1"/>
    </source>
</evidence>
<dbReference type="SMART" id="SM00034">
    <property type="entry name" value="CLECT"/>
    <property type="match status" value="1"/>
</dbReference>
<dbReference type="Pfam" id="PF19408">
    <property type="entry name" value="PKD_6"/>
    <property type="match status" value="2"/>
</dbReference>
<dbReference type="InterPro" id="IPR045829">
    <property type="entry name" value="PKD_6"/>
</dbReference>
<dbReference type="NCBIfam" id="TIGR04131">
    <property type="entry name" value="Bac_Flav_CTERM"/>
    <property type="match status" value="1"/>
</dbReference>
<name>A0A1I0MJS2_9BACT</name>
<dbReference type="SUPFAM" id="SSF56436">
    <property type="entry name" value="C-type lectin-like"/>
    <property type="match status" value="1"/>
</dbReference>
<dbReference type="Pfam" id="PF13585">
    <property type="entry name" value="CHU_C"/>
    <property type="match status" value="1"/>
</dbReference>
<dbReference type="Gene3D" id="3.10.100.10">
    <property type="entry name" value="Mannose-Binding Protein A, subunit A"/>
    <property type="match status" value="1"/>
</dbReference>
<evidence type="ECO:0000259" key="1">
    <source>
        <dbReference type="PROSITE" id="PS50041"/>
    </source>
</evidence>
<dbReference type="InterPro" id="IPR050801">
    <property type="entry name" value="Ca-Dep_Lectins_ImmuneDev"/>
</dbReference>
<dbReference type="InterPro" id="IPR025667">
    <property type="entry name" value="SprB_repeat"/>
</dbReference>
<dbReference type="PANTHER" id="PTHR22801">
    <property type="entry name" value="LITHOSTATHINE"/>
    <property type="match status" value="1"/>
</dbReference>
<evidence type="ECO:0000313" key="3">
    <source>
        <dbReference type="Proteomes" id="UP000199437"/>
    </source>
</evidence>
<feature type="domain" description="C-type lectin" evidence="1">
    <location>
        <begin position="122"/>
        <end position="243"/>
    </location>
</feature>
<accession>A0A1I0MJS2</accession>
<organism evidence="2 3">
    <name type="scientific">Roseivirga pacifica</name>
    <dbReference type="NCBI Taxonomy" id="1267423"/>
    <lineage>
        <taxon>Bacteria</taxon>
        <taxon>Pseudomonadati</taxon>
        <taxon>Bacteroidota</taxon>
        <taxon>Cytophagia</taxon>
        <taxon>Cytophagales</taxon>
        <taxon>Roseivirgaceae</taxon>
        <taxon>Roseivirga</taxon>
    </lineage>
</organism>
<dbReference type="EMBL" id="FOIR01000001">
    <property type="protein sequence ID" value="SEV88648.1"/>
    <property type="molecule type" value="Genomic_DNA"/>
</dbReference>
<sequence>MLTSAFSFAQTLEVQAQDAYCYTAGQPVAISEFVTINGDNNEQLEGIQVTIENYDVSTDLLAYNGSAVSSNFDSANGILTLNGQATLDEYRQIITQITFSSTDPASRKSINFTLSGVDFLVSTGHFYQFFAASQISWSDAKAAAEAKTIFGLQGYLTTITTQEENDFILERVSGTAWIGASDEAQEGTWRWVTGPEGEINGGLGMLLTSGYQNWNTAEPNNSGGNEHYAHMMDWTSPPGRWNDLPDGGGANEYEPTGYIVEYGGQTGDPDVLSSISGTTVLDPQRDVEVAGSISVCPNINGVPYTATTLDGYTYNWTVDGGTIDSGQGTSQIVVNWGGTNANAKVTVEAVSDFACTTVVTYAVKINEQLEPPMPEGPDFVCYTDLVNEQTYSTPITPGSDYYWHITNGTITSGDGTNEITVLWSGSGTGTLYFTESTRTATDVCDGDSPTLTIDLRNEIVVDMSLTHVSCYQGSDATAVATITAGNGAASSFVWQTGGLGTPNGNSISDLPAGDYAVDVTVDDCTINVPFTITEPTELTASFSDQNDVLCFGESNGTIRVNATGGTAPYTYSWSHDASSTGAFVQNLPEGDHSVTVTDANGCTWSDSFYTGEPDLLVIEEIYTYKVSCPGGSDGALEAVVSGGTAPYTFTWESNSETGAYATGFSQGTYEVTVADANGCQATGTQIVEEAIPKIIFPNAFSPNGDTENDTFGPADACPVTFQMTVFNRWGALVYRTTDATKGWDGNFEGSPAPDGNYSYAATWIIEANEVVINGEKRGEFQLIR</sequence>
<dbReference type="InterPro" id="IPR001304">
    <property type="entry name" value="C-type_lectin-like"/>
</dbReference>
<proteinExistence type="predicted"/>
<dbReference type="InterPro" id="IPR016186">
    <property type="entry name" value="C-type_lectin-like/link_sf"/>
</dbReference>
<dbReference type="Gene3D" id="2.60.40.740">
    <property type="match status" value="2"/>
</dbReference>
<dbReference type="STRING" id="1267423.SAMN05216290_0466"/>
<dbReference type="GeneID" id="99985227"/>
<dbReference type="Pfam" id="PF13573">
    <property type="entry name" value="SprB"/>
    <property type="match status" value="2"/>
</dbReference>
<dbReference type="PANTHER" id="PTHR22801:SF63">
    <property type="entry name" value="C-TYPE LECTIN DOMAIN-CONTAINING PROTEIN"/>
    <property type="match status" value="1"/>
</dbReference>
<protein>
    <submittedName>
        <fullName evidence="2">Gliding motility-associated C-terminal domain-containing protein</fullName>
    </submittedName>
</protein>
<dbReference type="InterPro" id="IPR034007">
    <property type="entry name" value="CTLD_bac"/>
</dbReference>
<dbReference type="CDD" id="cd03603">
    <property type="entry name" value="CLECT_VCBS"/>
    <property type="match status" value="1"/>
</dbReference>
<dbReference type="AlphaFoldDB" id="A0A1I0MJS2"/>
<dbReference type="Pfam" id="PF00059">
    <property type="entry name" value="Lectin_C"/>
    <property type="match status" value="1"/>
</dbReference>
<dbReference type="RefSeq" id="WP_090256777.1">
    <property type="nucleotide sequence ID" value="NZ_FOIR01000001.1"/>
</dbReference>
<keyword evidence="3" id="KW-1185">Reference proteome</keyword>
<dbReference type="InterPro" id="IPR016187">
    <property type="entry name" value="CTDL_fold"/>
</dbReference>
<dbReference type="InterPro" id="IPR026341">
    <property type="entry name" value="T9SS_type_B"/>
</dbReference>
<gene>
    <name evidence="2" type="ORF">SAMN05216290_0466</name>
</gene>
<dbReference type="OrthoDB" id="9765926at2"/>
<dbReference type="PROSITE" id="PS50041">
    <property type="entry name" value="C_TYPE_LECTIN_2"/>
    <property type="match status" value="1"/>
</dbReference>